<keyword evidence="5" id="KW-1185">Reference proteome</keyword>
<evidence type="ECO:0000259" key="3">
    <source>
        <dbReference type="Pfam" id="PF07993"/>
    </source>
</evidence>
<evidence type="ECO:0000256" key="1">
    <source>
        <dbReference type="ARBA" id="ARBA00022450"/>
    </source>
</evidence>
<dbReference type="EMBL" id="BAAFGZ010000378">
    <property type="protein sequence ID" value="GAB0138224.1"/>
    <property type="molecule type" value="Genomic_DNA"/>
</dbReference>
<evidence type="ECO:0000313" key="4">
    <source>
        <dbReference type="EMBL" id="GAB0138224.1"/>
    </source>
</evidence>
<dbReference type="InterPro" id="IPR013120">
    <property type="entry name" value="FAR_NAD-bd"/>
</dbReference>
<name>A0ABQ0CXN7_9HYPO</name>
<protein>
    <submittedName>
        <fullName evidence="4">Secondary metabolism biosynthetic enzyme</fullName>
    </submittedName>
</protein>
<feature type="domain" description="Thioester reductase (TE)" evidence="3">
    <location>
        <begin position="13"/>
        <end position="252"/>
    </location>
</feature>
<dbReference type="InterPro" id="IPR036291">
    <property type="entry name" value="NAD(P)-bd_dom_sf"/>
</dbReference>
<comment type="caution">
    <text evidence="4">The sequence shown here is derived from an EMBL/GenBank/DDBJ whole genome shotgun (WGS) entry which is preliminary data.</text>
</comment>
<reference evidence="5" key="1">
    <citation type="submission" date="2024-06" db="EMBL/GenBank/DDBJ databases">
        <title>Draft Genome Sequences of Epichloe bromicola Strains Isolated from Elymus ciliaris.</title>
        <authorList>
            <consortium name="Epichloe bromicola genome sequencing consortium"/>
            <person name="Miura A."/>
            <person name="Imano S."/>
            <person name="Ashida A."/>
            <person name="Sato I."/>
            <person name="Chiba S."/>
            <person name="Tanaka A."/>
            <person name="Camagna M."/>
            <person name="Takemoto D."/>
        </authorList>
    </citation>
    <scope>NUCLEOTIDE SEQUENCE [LARGE SCALE GENOMIC DNA]</scope>
    <source>
        <strain evidence="5">DP</strain>
    </source>
</reference>
<dbReference type="Proteomes" id="UP001562357">
    <property type="component" value="Unassembled WGS sequence"/>
</dbReference>
<keyword evidence="1" id="KW-0596">Phosphopantetheine</keyword>
<dbReference type="SUPFAM" id="SSF51735">
    <property type="entry name" value="NAD(P)-binding Rossmann-fold domains"/>
    <property type="match status" value="1"/>
</dbReference>
<evidence type="ECO:0000313" key="5">
    <source>
        <dbReference type="Proteomes" id="UP001562357"/>
    </source>
</evidence>
<gene>
    <name evidence="4" type="primary">g6463</name>
    <name evidence="4" type="ORF">EsDP_00006463</name>
</gene>
<organism evidence="4 5">
    <name type="scientific">Epichloe bromicola</name>
    <dbReference type="NCBI Taxonomy" id="79588"/>
    <lineage>
        <taxon>Eukaryota</taxon>
        <taxon>Fungi</taxon>
        <taxon>Dikarya</taxon>
        <taxon>Ascomycota</taxon>
        <taxon>Pezizomycotina</taxon>
        <taxon>Sordariomycetes</taxon>
        <taxon>Hypocreomycetidae</taxon>
        <taxon>Hypocreales</taxon>
        <taxon>Clavicipitaceae</taxon>
        <taxon>Epichloe</taxon>
    </lineage>
</organism>
<sequence length="408" mass="45102">MGSTSNQAYTVMLTGSTGSLGSYLLDNLVQNQCIDKIFCLNRSESGRDKQHQDSASRSLPTEWDQDRVVFLQADLSKPKFGLEGKAYQELLGRVTHIIHNQWPVNFNWAISSFEPMIRGVRNLLDFCLAASPTHVIEFLFVSTIGTVSQVKEPVPVPERANHELVAELGGYNGSKLIAELIIDEHVRQHPGQRAVVCRLGQVAGPVLRESGMWNKQEWIPSVIASSKQLGLLPADLGIMSSLSWIPVDVASMVITDIALSETPHEPSPSLCPGSSTDSHATFYHASNPHAVKWSELVLTIGENLGIQKEKIVPWDTWVETLRRSESDFTPGFDQSRNNGTVPGEEIGIVGLKLVDFYESLRDDSSQSQATTIMPTVETKRCANISSTLASLKPVGPTWMELWLRQWAL</sequence>
<proteinExistence type="predicted"/>
<dbReference type="PANTHER" id="PTHR43439">
    <property type="entry name" value="PHENYLACETATE-COENZYME A LIGASE"/>
    <property type="match status" value="1"/>
</dbReference>
<accession>A0ABQ0CXN7</accession>
<dbReference type="PANTHER" id="PTHR43439:SF2">
    <property type="entry name" value="ENZYME, PUTATIVE (JCVI)-RELATED"/>
    <property type="match status" value="1"/>
</dbReference>
<evidence type="ECO:0000256" key="2">
    <source>
        <dbReference type="ARBA" id="ARBA00022553"/>
    </source>
</evidence>
<dbReference type="Pfam" id="PF07993">
    <property type="entry name" value="NAD_binding_4"/>
    <property type="match status" value="1"/>
</dbReference>
<dbReference type="InterPro" id="IPR051414">
    <property type="entry name" value="Adenylate-forming_Reductase"/>
</dbReference>
<keyword evidence="2" id="KW-0597">Phosphoprotein</keyword>
<dbReference type="Gene3D" id="3.40.50.720">
    <property type="entry name" value="NAD(P)-binding Rossmann-like Domain"/>
    <property type="match status" value="1"/>
</dbReference>